<feature type="domain" description="Cas12f1-like TNB" evidence="3">
    <location>
        <begin position="32"/>
        <end position="98"/>
    </location>
</feature>
<name>A0A839E0N3_9PSEU</name>
<dbReference type="Proteomes" id="UP000569329">
    <property type="component" value="Unassembled WGS sequence"/>
</dbReference>
<dbReference type="AlphaFoldDB" id="A0A839E0N3"/>
<feature type="region of interest" description="Disordered" evidence="2">
    <location>
        <begin position="1"/>
        <end position="20"/>
    </location>
</feature>
<protein>
    <submittedName>
        <fullName evidence="4">Transposase</fullName>
    </submittedName>
</protein>
<dbReference type="Pfam" id="PF07282">
    <property type="entry name" value="Cas12f1-like_TNB"/>
    <property type="match status" value="1"/>
</dbReference>
<evidence type="ECO:0000259" key="3">
    <source>
        <dbReference type="Pfam" id="PF07282"/>
    </source>
</evidence>
<evidence type="ECO:0000256" key="1">
    <source>
        <dbReference type="ARBA" id="ARBA00023125"/>
    </source>
</evidence>
<evidence type="ECO:0000313" key="4">
    <source>
        <dbReference type="EMBL" id="MBA8826086.1"/>
    </source>
</evidence>
<accession>A0A839E0N3</accession>
<organism evidence="4 5">
    <name type="scientific">Halosaccharopolyspora lacisalsi</name>
    <dbReference type="NCBI Taxonomy" id="1000566"/>
    <lineage>
        <taxon>Bacteria</taxon>
        <taxon>Bacillati</taxon>
        <taxon>Actinomycetota</taxon>
        <taxon>Actinomycetes</taxon>
        <taxon>Pseudonocardiales</taxon>
        <taxon>Pseudonocardiaceae</taxon>
        <taxon>Halosaccharopolyspora</taxon>
    </lineage>
</organism>
<feature type="compositionally biased region" description="Polar residues" evidence="2">
    <location>
        <begin position="121"/>
        <end position="138"/>
    </location>
</feature>
<feature type="compositionally biased region" description="Polar residues" evidence="2">
    <location>
        <begin position="1"/>
        <end position="12"/>
    </location>
</feature>
<proteinExistence type="predicted"/>
<reference evidence="4 5" key="1">
    <citation type="submission" date="2020-07" db="EMBL/GenBank/DDBJ databases">
        <title>Sequencing the genomes of 1000 actinobacteria strains.</title>
        <authorList>
            <person name="Klenk H.-P."/>
        </authorList>
    </citation>
    <scope>NUCLEOTIDE SEQUENCE [LARGE SCALE GENOMIC DNA]</scope>
    <source>
        <strain evidence="4 5">DSM 45975</strain>
    </source>
</reference>
<feature type="region of interest" description="Disordered" evidence="2">
    <location>
        <begin position="109"/>
        <end position="149"/>
    </location>
</feature>
<keyword evidence="5" id="KW-1185">Reference proteome</keyword>
<sequence length="149" mass="16012">MTSSARGTTEQPGRNVKQKAGLNRRILDAALGEFRRQLEYKTTRVGTTLVVVDRWYPSSKTCSACGHLLSNLKLSVRHWTCPDCRTRHDRDHNAAKNILAAGQAVAGQHPGQACGADVSRAGSSRTQSAMKQELSGASPTGIPALQDGE</sequence>
<dbReference type="InterPro" id="IPR010095">
    <property type="entry name" value="Cas12f1-like_TNB"/>
</dbReference>
<evidence type="ECO:0000256" key="2">
    <source>
        <dbReference type="SAM" id="MobiDB-lite"/>
    </source>
</evidence>
<dbReference type="EMBL" id="JACGWZ010000005">
    <property type="protein sequence ID" value="MBA8826086.1"/>
    <property type="molecule type" value="Genomic_DNA"/>
</dbReference>
<gene>
    <name evidence="4" type="ORF">FHX42_003462</name>
</gene>
<keyword evidence="1" id="KW-0238">DNA-binding</keyword>
<dbReference type="GO" id="GO:0003677">
    <property type="term" value="F:DNA binding"/>
    <property type="evidence" value="ECO:0007669"/>
    <property type="project" value="UniProtKB-KW"/>
</dbReference>
<evidence type="ECO:0000313" key="5">
    <source>
        <dbReference type="Proteomes" id="UP000569329"/>
    </source>
</evidence>
<comment type="caution">
    <text evidence="4">The sequence shown here is derived from an EMBL/GenBank/DDBJ whole genome shotgun (WGS) entry which is preliminary data.</text>
</comment>
<dbReference type="NCBIfam" id="NF040570">
    <property type="entry name" value="guided_TnpB"/>
    <property type="match status" value="1"/>
</dbReference>